<dbReference type="FunFam" id="3.20.20.80:FF:000020">
    <property type="entry name" value="Beta-glucosidase 12"/>
    <property type="match status" value="1"/>
</dbReference>
<dbReference type="GO" id="GO:0005975">
    <property type="term" value="P:carbohydrate metabolic process"/>
    <property type="evidence" value="ECO:0007669"/>
    <property type="project" value="InterPro"/>
</dbReference>
<accession>A0A6P5Y695</accession>
<name>A0A6P5Y695_DURZI</name>
<keyword evidence="5" id="KW-0732">Signal</keyword>
<keyword evidence="3" id="KW-0326">Glycosidase</keyword>
<dbReference type="KEGG" id="dzi:111289293"/>
<keyword evidence="2" id="KW-0378">Hydrolase</keyword>
<gene>
    <name evidence="7" type="primary">LOC111289293</name>
</gene>
<dbReference type="RefSeq" id="XP_022735952.1">
    <property type="nucleotide sequence ID" value="XM_022880217.1"/>
</dbReference>
<dbReference type="PRINTS" id="PR00131">
    <property type="entry name" value="GLHYDRLASE1"/>
</dbReference>
<dbReference type="PANTHER" id="PTHR10353">
    <property type="entry name" value="GLYCOSYL HYDROLASE"/>
    <property type="match status" value="1"/>
</dbReference>
<dbReference type="AlphaFoldDB" id="A0A6P5Y695"/>
<evidence type="ECO:0000256" key="1">
    <source>
        <dbReference type="ARBA" id="ARBA00010838"/>
    </source>
</evidence>
<reference evidence="7" key="1">
    <citation type="submission" date="2025-08" db="UniProtKB">
        <authorList>
            <consortium name="RefSeq"/>
        </authorList>
    </citation>
    <scope>IDENTIFICATION</scope>
    <source>
        <tissue evidence="7">Fruit stalk</tissue>
    </source>
</reference>
<protein>
    <submittedName>
        <fullName evidence="7">LOW QUALITY PROTEIN: beta-glucosidase 13-like</fullName>
    </submittedName>
</protein>
<organism evidence="6 7">
    <name type="scientific">Durio zibethinus</name>
    <name type="common">Durian</name>
    <dbReference type="NCBI Taxonomy" id="66656"/>
    <lineage>
        <taxon>Eukaryota</taxon>
        <taxon>Viridiplantae</taxon>
        <taxon>Streptophyta</taxon>
        <taxon>Embryophyta</taxon>
        <taxon>Tracheophyta</taxon>
        <taxon>Spermatophyta</taxon>
        <taxon>Magnoliopsida</taxon>
        <taxon>eudicotyledons</taxon>
        <taxon>Gunneridae</taxon>
        <taxon>Pentapetalae</taxon>
        <taxon>rosids</taxon>
        <taxon>malvids</taxon>
        <taxon>Malvales</taxon>
        <taxon>Malvaceae</taxon>
        <taxon>Helicteroideae</taxon>
        <taxon>Durio</taxon>
    </lineage>
</organism>
<dbReference type="GeneID" id="111289293"/>
<evidence type="ECO:0000256" key="5">
    <source>
        <dbReference type="SAM" id="SignalP"/>
    </source>
</evidence>
<evidence type="ECO:0000313" key="6">
    <source>
        <dbReference type="Proteomes" id="UP000515121"/>
    </source>
</evidence>
<feature type="chain" id="PRO_5027775054" evidence="5">
    <location>
        <begin position="31"/>
        <end position="532"/>
    </location>
</feature>
<comment type="similarity">
    <text evidence="1 4">Belongs to the glycosyl hydrolase 1 family.</text>
</comment>
<feature type="signal peptide" evidence="5">
    <location>
        <begin position="1"/>
        <end position="30"/>
    </location>
</feature>
<dbReference type="GO" id="GO:0047782">
    <property type="term" value="F:coniferin beta-glucosidase activity"/>
    <property type="evidence" value="ECO:0007669"/>
    <property type="project" value="UniProtKB-ARBA"/>
</dbReference>
<dbReference type="InterPro" id="IPR017853">
    <property type="entry name" value="GH"/>
</dbReference>
<dbReference type="OrthoDB" id="65569at2759"/>
<dbReference type="Proteomes" id="UP000515121">
    <property type="component" value="Unplaced"/>
</dbReference>
<evidence type="ECO:0000256" key="2">
    <source>
        <dbReference type="ARBA" id="ARBA00022801"/>
    </source>
</evidence>
<dbReference type="Pfam" id="PF00232">
    <property type="entry name" value="Glyco_hydro_1"/>
    <property type="match status" value="1"/>
</dbReference>
<sequence>MLPISSTGNSQQSLISISVFALLACLSVHGKITQASKKGVGAPLSNSKENLNVKRSDFPSNFVFGASTAAAQIEGSAKSGGKGPSVWDPYVRKFPDKIMDKSTLEVAIDSYKRYKEDALALKDLGVDAYRFSIPCTRILPDGTLSGGINQEGINHYNSLIDELIKHGIKPFVTLMHFDSPEALENKYGGFLNRTVVKDFKNYAEICFKTFGDRVKNWITINEPLIIAKFGYAMRVAPPGRCSDRRNCPAGDATTEPYIAAHYLLLAHATAAKLYKEKYQAAQGGQIGMSVVGQYSEPYSNTLLDRDAAERCMDFELGWFMEPLVRGQYPLSMRRLVKDRLPVFTAAEKNLVKGSFDFIGINYYTSRYAKHIPINPKAAPVSYLVDQYVNSTVDKDGVLIGPNAGGSQFIYFYPKGLYKLLKFMVKHYNKNLTIYITQNGFTEKNDDSIPIPEALKDQNRIEFVQKHLHLIHRAINNGVNVKGYFYWSLFDDFEWSEGYTVRYGLYYVDFKNLKRIPKESAKWYHDFVKSYRK</sequence>
<keyword evidence="6" id="KW-1185">Reference proteome</keyword>
<evidence type="ECO:0000256" key="3">
    <source>
        <dbReference type="ARBA" id="ARBA00023295"/>
    </source>
</evidence>
<dbReference type="PANTHER" id="PTHR10353:SF154">
    <property type="entry name" value="BETA-GLUCOSIDASE 9-RELATED"/>
    <property type="match status" value="1"/>
</dbReference>
<evidence type="ECO:0000256" key="4">
    <source>
        <dbReference type="RuleBase" id="RU003690"/>
    </source>
</evidence>
<dbReference type="SUPFAM" id="SSF51445">
    <property type="entry name" value="(Trans)glycosidases"/>
    <property type="match status" value="1"/>
</dbReference>
<evidence type="ECO:0000313" key="7">
    <source>
        <dbReference type="RefSeq" id="XP_022735952.1"/>
    </source>
</evidence>
<proteinExistence type="inferred from homology"/>
<dbReference type="Gene3D" id="3.20.20.80">
    <property type="entry name" value="Glycosidases"/>
    <property type="match status" value="1"/>
</dbReference>
<dbReference type="InterPro" id="IPR001360">
    <property type="entry name" value="Glyco_hydro_1"/>
</dbReference>